<dbReference type="AlphaFoldDB" id="A7GI89"/>
<dbReference type="EMBL" id="CP000728">
    <property type="protein sequence ID" value="ABS41939.1"/>
    <property type="molecule type" value="Genomic_DNA"/>
</dbReference>
<gene>
    <name evidence="1" type="ordered locus">CLI_3287</name>
</gene>
<proteinExistence type="predicted"/>
<dbReference type="RefSeq" id="WP_012100916.1">
    <property type="nucleotide sequence ID" value="NC_009699.1"/>
</dbReference>
<organism evidence="1 2">
    <name type="scientific">Clostridium botulinum (strain Langeland / NCTC 10281 / Type F)</name>
    <dbReference type="NCBI Taxonomy" id="441772"/>
    <lineage>
        <taxon>Bacteria</taxon>
        <taxon>Bacillati</taxon>
        <taxon>Bacillota</taxon>
        <taxon>Clostridia</taxon>
        <taxon>Eubacteriales</taxon>
        <taxon>Clostridiaceae</taxon>
        <taxon>Clostridium</taxon>
    </lineage>
</organism>
<dbReference type="KEGG" id="cbf:CLI_3287"/>
<dbReference type="Proteomes" id="UP000002410">
    <property type="component" value="Chromosome"/>
</dbReference>
<evidence type="ECO:0000313" key="1">
    <source>
        <dbReference type="EMBL" id="ABS41939.1"/>
    </source>
</evidence>
<accession>A7GI89</accession>
<reference evidence="2" key="1">
    <citation type="submission" date="2007-06" db="EMBL/GenBank/DDBJ databases">
        <authorList>
            <person name="Brinkac L.M."/>
            <person name="Daugherty S."/>
            <person name="Dodson R.J."/>
            <person name="Madupu R."/>
            <person name="Brown J.L."/>
            <person name="Bruce D."/>
            <person name="Detter C."/>
            <person name="Munk C."/>
            <person name="Smith L.A."/>
            <person name="Smith T.J."/>
            <person name="White O."/>
            <person name="Brettin T.S."/>
        </authorList>
    </citation>
    <scope>NUCLEOTIDE SEQUENCE [LARGE SCALE GENOMIC DNA]</scope>
    <source>
        <strain evidence="2">Langeland / NCTC 10281 / Type F</strain>
    </source>
</reference>
<dbReference type="HOGENOM" id="CLU_2435571_0_0_9"/>
<sequence length="90" mass="10681">MKNKIIDFKNTKAVQNRNLKKEYEEPSNMIDNMNWIIKALETDVIDSVDIIFKYNNEILYYGTSNDKTKNEIKQELLYSIKNLYAKAIIE</sequence>
<protein>
    <submittedName>
        <fullName evidence="1">Conserved domain protein</fullName>
    </submittedName>
</protein>
<evidence type="ECO:0000313" key="2">
    <source>
        <dbReference type="Proteomes" id="UP000002410"/>
    </source>
</evidence>
<name>A7GI89_CLOBL</name>